<dbReference type="GO" id="GO:0008652">
    <property type="term" value="P:amino acid biosynthetic process"/>
    <property type="evidence" value="ECO:0007669"/>
    <property type="project" value="UniProtKB-KW"/>
</dbReference>
<dbReference type="GO" id="GO:0005737">
    <property type="term" value="C:cytoplasm"/>
    <property type="evidence" value="ECO:0007669"/>
    <property type="project" value="TreeGrafter"/>
</dbReference>
<dbReference type="RefSeq" id="WP_022612330.1">
    <property type="nucleotide sequence ID" value="NZ_LK391965.1"/>
</dbReference>
<dbReference type="AlphaFoldDB" id="A0AAV2VS80"/>
<accession>A0AAV2VS80</accession>
<comment type="similarity">
    <text evidence="3 8">Belongs to the class-I DAHP synthase family.</text>
</comment>
<evidence type="ECO:0000259" key="9">
    <source>
        <dbReference type="Pfam" id="PF00793"/>
    </source>
</evidence>
<comment type="pathway">
    <text evidence="2 8">Metabolic intermediate biosynthesis; chorismate biosynthesis; chorismate from D-erythrose 4-phosphate and phosphoenolpyruvate: step 1/7.</text>
</comment>
<evidence type="ECO:0000256" key="7">
    <source>
        <dbReference type="ARBA" id="ARBA00047508"/>
    </source>
</evidence>
<keyword evidence="4 8" id="KW-0028">Amino-acid biosynthesis</keyword>
<evidence type="ECO:0000256" key="3">
    <source>
        <dbReference type="ARBA" id="ARBA00007985"/>
    </source>
</evidence>
<keyword evidence="5 8" id="KW-0808">Transferase</keyword>
<comment type="catalytic activity">
    <reaction evidence="7 8">
        <text>D-erythrose 4-phosphate + phosphoenolpyruvate + H2O = 7-phospho-2-dehydro-3-deoxy-D-arabino-heptonate + phosphate</text>
        <dbReference type="Rhea" id="RHEA:14717"/>
        <dbReference type="ChEBI" id="CHEBI:15377"/>
        <dbReference type="ChEBI" id="CHEBI:16897"/>
        <dbReference type="ChEBI" id="CHEBI:43474"/>
        <dbReference type="ChEBI" id="CHEBI:58394"/>
        <dbReference type="ChEBI" id="CHEBI:58702"/>
        <dbReference type="EC" id="2.5.1.54"/>
    </reaction>
</comment>
<dbReference type="GO" id="GO:0003849">
    <property type="term" value="F:3-deoxy-7-phosphoheptulonate synthase activity"/>
    <property type="evidence" value="ECO:0007669"/>
    <property type="project" value="UniProtKB-EC"/>
</dbReference>
<dbReference type="NCBIfam" id="NF009395">
    <property type="entry name" value="PRK12755.1"/>
    <property type="match status" value="1"/>
</dbReference>
<keyword evidence="6 8" id="KW-0057">Aromatic amino acid biosynthesis</keyword>
<evidence type="ECO:0000256" key="4">
    <source>
        <dbReference type="ARBA" id="ARBA00022605"/>
    </source>
</evidence>
<evidence type="ECO:0000256" key="8">
    <source>
        <dbReference type="PIRNR" id="PIRNR001361"/>
    </source>
</evidence>
<dbReference type="EC" id="2.5.1.54" evidence="8"/>
<dbReference type="PIRSF" id="PIRSF001361">
    <property type="entry name" value="DAHP_synthase"/>
    <property type="match status" value="1"/>
</dbReference>
<dbReference type="NCBIfam" id="NF009396">
    <property type="entry name" value="PRK12756.1"/>
    <property type="match status" value="1"/>
</dbReference>
<evidence type="ECO:0000256" key="2">
    <source>
        <dbReference type="ARBA" id="ARBA00004688"/>
    </source>
</evidence>
<sequence>MEVLTSLNIQESSYVYTPNDLDNKHPITRGIAQSVAKSRERIAKIIEGKCDRLLVIVGPCSIHDENSAIEYAEKLAELNKMYKSHLEVVMRSYFEKPRTRNGWKGLIYDPYLNGTLAFNDGLKLSRKILKSINELGLSAATEFLEPLHANYLQDLVSWGAIGARTTECQLHRQMASGFPFPIGFKNGTDGNVDIATDAIVSAAAKHRYMSLDRDSRLSETTSIGNSCGHLILRGGKKPNYDEFSLQKARIALREAGITSNLIVDCSHGNSQKKHVNQLVVVEEMCRQLTNGCRYLAGVMLESFLVEGSQQINDCKTLTYGQSITDPCIGWKDTEAALEKLAEAAACRSHKNSI</sequence>
<reference evidence="10 11" key="1">
    <citation type="journal article" date="2013" name="ISME J.">
        <title>Comparative genomics of pathogenic lineages of Vibrio nigripulchritudo identifies virulence-associated traits.</title>
        <authorList>
            <person name="Goudenege D."/>
            <person name="Labreuche Y."/>
            <person name="Krin E."/>
            <person name="Ansquer D."/>
            <person name="Mangenot S."/>
            <person name="Calteau A."/>
            <person name="Medigue C."/>
            <person name="Mazel D."/>
            <person name="Polz M.F."/>
            <person name="Le Roux F."/>
        </authorList>
    </citation>
    <scope>NUCLEOTIDE SEQUENCE [LARGE SCALE GENOMIC DNA]</scope>
    <source>
        <strain evidence="10 11">SOn1</strain>
    </source>
</reference>
<dbReference type="InterPro" id="IPR013785">
    <property type="entry name" value="Aldolase_TIM"/>
</dbReference>
<evidence type="ECO:0000256" key="5">
    <source>
        <dbReference type="ARBA" id="ARBA00022679"/>
    </source>
</evidence>
<feature type="domain" description="DAHP synthetase I/KDSA" evidence="9">
    <location>
        <begin position="41"/>
        <end position="337"/>
    </location>
</feature>
<dbReference type="PANTHER" id="PTHR21225">
    <property type="entry name" value="PHOSPHO-2-DEHYDRO-3-DEOXYHEPTONATE ALDOLASE DAHP SYNTHETASE"/>
    <property type="match status" value="1"/>
</dbReference>
<evidence type="ECO:0000313" key="11">
    <source>
        <dbReference type="Proteomes" id="UP000018211"/>
    </source>
</evidence>
<dbReference type="EMBL" id="CAOF01000120">
    <property type="protein sequence ID" value="CCO47561.1"/>
    <property type="molecule type" value="Genomic_DNA"/>
</dbReference>
<dbReference type="Pfam" id="PF00793">
    <property type="entry name" value="DAHP_synth_1"/>
    <property type="match status" value="1"/>
</dbReference>
<evidence type="ECO:0000256" key="6">
    <source>
        <dbReference type="ARBA" id="ARBA00023141"/>
    </source>
</evidence>
<dbReference type="NCBIfam" id="TIGR00034">
    <property type="entry name" value="aroFGH"/>
    <property type="match status" value="1"/>
</dbReference>
<dbReference type="GO" id="GO:0009073">
    <property type="term" value="P:aromatic amino acid family biosynthetic process"/>
    <property type="evidence" value="ECO:0007669"/>
    <property type="project" value="UniProtKB-KW"/>
</dbReference>
<comment type="caution">
    <text evidence="10">The sequence shown here is derived from an EMBL/GenBank/DDBJ whole genome shotgun (WGS) entry which is preliminary data.</text>
</comment>
<dbReference type="Proteomes" id="UP000018211">
    <property type="component" value="Unassembled WGS sequence"/>
</dbReference>
<organism evidence="10 11">
    <name type="scientific">Vibrio nigripulchritudo SOn1</name>
    <dbReference type="NCBI Taxonomy" id="1238450"/>
    <lineage>
        <taxon>Bacteria</taxon>
        <taxon>Pseudomonadati</taxon>
        <taxon>Pseudomonadota</taxon>
        <taxon>Gammaproteobacteria</taxon>
        <taxon>Vibrionales</taxon>
        <taxon>Vibrionaceae</taxon>
        <taxon>Vibrio</taxon>
    </lineage>
</organism>
<evidence type="ECO:0000313" key="10">
    <source>
        <dbReference type="EMBL" id="CCO47561.1"/>
    </source>
</evidence>
<dbReference type="InterPro" id="IPR006218">
    <property type="entry name" value="DAHP1/KDSA"/>
</dbReference>
<dbReference type="PANTHER" id="PTHR21225:SF6">
    <property type="entry name" value="PHOSPHO-2-DEHYDRO-3-DEOXYHEPTONATE ALDOLASE, TRP-SENSITIVE"/>
    <property type="match status" value="1"/>
</dbReference>
<proteinExistence type="inferred from homology"/>
<gene>
    <name evidence="10" type="primary">aroH</name>
    <name evidence="10" type="ORF">VIBNISOn1_30261</name>
</gene>
<dbReference type="InterPro" id="IPR006219">
    <property type="entry name" value="DAHP_synth_1"/>
</dbReference>
<comment type="function">
    <text evidence="1 8">Stereospecific condensation of phosphoenolpyruvate (PEP) and D-erythrose-4-phosphate (E4P) giving rise to 3-deoxy-D-arabino-heptulosonate-7-phosphate (DAHP).</text>
</comment>
<dbReference type="Gene3D" id="3.20.20.70">
    <property type="entry name" value="Aldolase class I"/>
    <property type="match status" value="1"/>
</dbReference>
<evidence type="ECO:0000256" key="1">
    <source>
        <dbReference type="ARBA" id="ARBA00003726"/>
    </source>
</evidence>
<name>A0AAV2VS80_9VIBR</name>
<protein>
    <recommendedName>
        <fullName evidence="8">Phospho-2-dehydro-3-deoxyheptonate aldolase</fullName>
        <ecNumber evidence="8">2.5.1.54</ecNumber>
    </recommendedName>
</protein>
<dbReference type="SUPFAM" id="SSF51569">
    <property type="entry name" value="Aldolase"/>
    <property type="match status" value="1"/>
</dbReference>